<gene>
    <name evidence="1" type="ORF">SORDD24_01858</name>
</gene>
<reference evidence="1 2" key="1">
    <citation type="submission" date="2016-01" db="EMBL/GenBank/DDBJ databases">
        <title>Highly variable Streptococcus oralis are common among viridans streptococci isolated from primates.</title>
        <authorList>
            <person name="Denapaite D."/>
            <person name="Rieger M."/>
            <person name="Koendgen S."/>
            <person name="Brueckner R."/>
            <person name="Ochigava I."/>
            <person name="Kappeler P."/>
            <person name="Maetz-Rensing K."/>
            <person name="Leendertz F."/>
            <person name="Hakenbeck R."/>
        </authorList>
    </citation>
    <scope>NUCLEOTIDE SEQUENCE [LARGE SCALE GENOMIC DNA]</scope>
    <source>
        <strain evidence="1 2">DD24</strain>
    </source>
</reference>
<dbReference type="Proteomes" id="UP000070353">
    <property type="component" value="Unassembled WGS sequence"/>
</dbReference>
<protein>
    <submittedName>
        <fullName evidence="1">Uncharacterized protein</fullName>
    </submittedName>
</protein>
<evidence type="ECO:0000313" key="2">
    <source>
        <dbReference type="Proteomes" id="UP000070353"/>
    </source>
</evidence>
<proteinExistence type="predicted"/>
<organism evidence="1 2">
    <name type="scientific">Streptococcus oralis</name>
    <dbReference type="NCBI Taxonomy" id="1303"/>
    <lineage>
        <taxon>Bacteria</taxon>
        <taxon>Bacillati</taxon>
        <taxon>Bacillota</taxon>
        <taxon>Bacilli</taxon>
        <taxon>Lactobacillales</taxon>
        <taxon>Streptococcaceae</taxon>
        <taxon>Streptococcus</taxon>
    </lineage>
</organism>
<evidence type="ECO:0000313" key="1">
    <source>
        <dbReference type="EMBL" id="KXU03326.1"/>
    </source>
</evidence>
<accession>A0A139QLB6</accession>
<sequence length="61" mass="6626">MDSLFDGRVSELSVLELCSVEDEAFDSEELDSFVSEELDDSDSEDLDFSGALKSILGSLST</sequence>
<name>A0A139QLB6_STROR</name>
<comment type="caution">
    <text evidence="1">The sequence shown here is derived from an EMBL/GenBank/DDBJ whole genome shotgun (WGS) entry which is preliminary data.</text>
</comment>
<dbReference type="AlphaFoldDB" id="A0A139QLB6"/>
<dbReference type="EMBL" id="LQZB01000204">
    <property type="protein sequence ID" value="KXU03326.1"/>
    <property type="molecule type" value="Genomic_DNA"/>
</dbReference>